<keyword evidence="1" id="KW-1133">Transmembrane helix</keyword>
<dbReference type="PANTHER" id="PTHR37422">
    <property type="entry name" value="TEICHURONIC ACID BIOSYNTHESIS PROTEIN TUAE"/>
    <property type="match status" value="1"/>
</dbReference>
<dbReference type="PANTHER" id="PTHR37422:SF13">
    <property type="entry name" value="LIPOPOLYSACCHARIDE BIOSYNTHESIS PROTEIN PA4999-RELATED"/>
    <property type="match status" value="1"/>
</dbReference>
<feature type="transmembrane region" description="Helical" evidence="1">
    <location>
        <begin position="32"/>
        <end position="53"/>
    </location>
</feature>
<feature type="transmembrane region" description="Helical" evidence="1">
    <location>
        <begin position="305"/>
        <end position="327"/>
    </location>
</feature>
<organism evidence="2 3">
    <name type="scientific">Ruminococcus albus</name>
    <dbReference type="NCBI Taxonomy" id="1264"/>
    <lineage>
        <taxon>Bacteria</taxon>
        <taxon>Bacillati</taxon>
        <taxon>Bacillota</taxon>
        <taxon>Clostridia</taxon>
        <taxon>Eubacteriales</taxon>
        <taxon>Oscillospiraceae</taxon>
        <taxon>Ruminococcus</taxon>
    </lineage>
</organism>
<reference evidence="2 3" key="1">
    <citation type="submission" date="2016-10" db="EMBL/GenBank/DDBJ databases">
        <authorList>
            <person name="de Groot N.N."/>
        </authorList>
    </citation>
    <scope>NUCLEOTIDE SEQUENCE [LARGE SCALE GENOMIC DNA]</scope>
    <source>
        <strain evidence="2 3">KH2T6</strain>
    </source>
</reference>
<feature type="transmembrane region" description="Helical" evidence="1">
    <location>
        <begin position="339"/>
        <end position="359"/>
    </location>
</feature>
<proteinExistence type="predicted"/>
<dbReference type="RefSeq" id="WP_074833096.1">
    <property type="nucleotide sequence ID" value="NZ_FOAT01000007.1"/>
</dbReference>
<feature type="transmembrane region" description="Helical" evidence="1">
    <location>
        <begin position="115"/>
        <end position="134"/>
    </location>
</feature>
<dbReference type="AlphaFoldDB" id="A0A1H7KQB8"/>
<feature type="transmembrane region" description="Helical" evidence="1">
    <location>
        <begin position="177"/>
        <end position="193"/>
    </location>
</feature>
<evidence type="ECO:0000313" key="2">
    <source>
        <dbReference type="EMBL" id="SEK88962.1"/>
    </source>
</evidence>
<feature type="transmembrane region" description="Helical" evidence="1">
    <location>
        <begin position="82"/>
        <end position="100"/>
    </location>
</feature>
<evidence type="ECO:0000313" key="3">
    <source>
        <dbReference type="Proteomes" id="UP000186015"/>
    </source>
</evidence>
<keyword evidence="1" id="KW-0472">Membrane</keyword>
<keyword evidence="1" id="KW-0812">Transmembrane</keyword>
<name>A0A1H7KQB8_RUMAL</name>
<accession>A0A1H7KQB8</accession>
<dbReference type="EMBL" id="FOAT01000007">
    <property type="protein sequence ID" value="SEK88962.1"/>
    <property type="molecule type" value="Genomic_DNA"/>
</dbReference>
<dbReference type="InterPro" id="IPR051533">
    <property type="entry name" value="WaaL-like"/>
</dbReference>
<dbReference type="Proteomes" id="UP000186015">
    <property type="component" value="Unassembled WGS sequence"/>
</dbReference>
<sequence length="381" mass="42993">MKKNITAIGLILFFLSGTIYVMRYFNHYQQICLLGSIALIYFFNISTFAVIALPKDKLSNIYILFVVTICISGVITMKKSSFIAATGMYLIWLLCVPWMTKHKSIYVFCKNKIHIYYLLPFAIVMIYSIALYPIRLYRYSGAFVTSNGTGDTAATACAACLSLLGYDLKKNRPTHRITVDIIITVFTVFISLISTCRGAIITVIIMLIVFFCVLIHESIISPKSAMKIIGILLFVFLIGLLLYQTDFFRTAIDNVIYKFNQKSEDTFDGRTERWDVILGRAKWFGNGSRGGIAAHNSYLSILDQYGVIAALLLVLFVITGLISSFKFAWSKNDTGNTKFFPLFVYIAFACMSLTEGMMLKTVMLACVWSIPLLNIEKEEIV</sequence>
<feature type="transmembrane region" description="Helical" evidence="1">
    <location>
        <begin position="6"/>
        <end position="25"/>
    </location>
</feature>
<evidence type="ECO:0008006" key="4">
    <source>
        <dbReference type="Google" id="ProtNLM"/>
    </source>
</evidence>
<feature type="transmembrane region" description="Helical" evidence="1">
    <location>
        <begin position="228"/>
        <end position="245"/>
    </location>
</feature>
<gene>
    <name evidence="2" type="ORF">SAMN05216469_10757</name>
</gene>
<dbReference type="OrthoDB" id="2739815at2"/>
<feature type="transmembrane region" description="Helical" evidence="1">
    <location>
        <begin position="59"/>
        <end position="75"/>
    </location>
</feature>
<protein>
    <recommendedName>
        <fullName evidence="4">O-antigen ligase like membrane protein</fullName>
    </recommendedName>
</protein>
<evidence type="ECO:0000256" key="1">
    <source>
        <dbReference type="SAM" id="Phobius"/>
    </source>
</evidence>